<evidence type="ECO:0000259" key="2">
    <source>
        <dbReference type="SMART" id="SM00331"/>
    </source>
</evidence>
<dbReference type="RefSeq" id="WP_181661786.1">
    <property type="nucleotide sequence ID" value="NZ_JACEHE010000034.1"/>
</dbReference>
<dbReference type="Pfam" id="PF07228">
    <property type="entry name" value="SpoIIE"/>
    <property type="match status" value="1"/>
</dbReference>
<keyword evidence="1" id="KW-0378">Hydrolase</keyword>
<dbReference type="GO" id="GO:0016791">
    <property type="term" value="F:phosphatase activity"/>
    <property type="evidence" value="ECO:0007669"/>
    <property type="project" value="TreeGrafter"/>
</dbReference>
<name>A0A7W0DUA3_9ACTN</name>
<protein>
    <submittedName>
        <fullName evidence="3">Serine/threonine-protein phosphatase</fullName>
    </submittedName>
</protein>
<dbReference type="SMART" id="SM00331">
    <property type="entry name" value="PP2C_SIG"/>
    <property type="match status" value="1"/>
</dbReference>
<evidence type="ECO:0000313" key="3">
    <source>
        <dbReference type="EMBL" id="MBA2950863.1"/>
    </source>
</evidence>
<accession>A0A7W0DUA3</accession>
<dbReference type="InterPro" id="IPR052016">
    <property type="entry name" value="Bact_Sigma-Reg"/>
</dbReference>
<dbReference type="Gene3D" id="3.60.40.10">
    <property type="entry name" value="PPM-type phosphatase domain"/>
    <property type="match status" value="1"/>
</dbReference>
<gene>
    <name evidence="3" type="ORF">H1D24_35170</name>
</gene>
<organism evidence="3 4">
    <name type="scientific">Streptomyces himalayensis subsp. himalayensis</name>
    <dbReference type="NCBI Taxonomy" id="2756131"/>
    <lineage>
        <taxon>Bacteria</taxon>
        <taxon>Bacillati</taxon>
        <taxon>Actinomycetota</taxon>
        <taxon>Actinomycetes</taxon>
        <taxon>Kitasatosporales</taxon>
        <taxon>Streptomycetaceae</taxon>
        <taxon>Streptomyces</taxon>
        <taxon>Streptomyces himalayensis</taxon>
    </lineage>
</organism>
<evidence type="ECO:0000256" key="1">
    <source>
        <dbReference type="ARBA" id="ARBA00022801"/>
    </source>
</evidence>
<proteinExistence type="predicted"/>
<sequence>MSRRRFPLPGGPDSAAEQLLTLGHLAGEALERVKLQRARVELAAALQRYLLPPELPDRLPGFRVAARYTPARGGLGVGGDWYDAFPLRDGSVAMAIGDVQGHDVEAVAFMGQVRTGLRAIAHTTTDPGEVLEGTNDLLLSMGCGLFATCTFVRFDPRTGELAAARAGHVPIVWATATGRCGVALDDGGLPLGIQSAEQYPVSRRRLTEPCIFVLLTDGVVEGPSCPLERGLDEVMRMVSAGIDTGVDDLAAQVVQVADLTGHSDDAAVLVACYDGPSKGSLPDRAVPQ</sequence>
<dbReference type="PANTHER" id="PTHR43156">
    <property type="entry name" value="STAGE II SPORULATION PROTEIN E-RELATED"/>
    <property type="match status" value="1"/>
</dbReference>
<dbReference type="EMBL" id="JACEHE010000034">
    <property type="protein sequence ID" value="MBA2950863.1"/>
    <property type="molecule type" value="Genomic_DNA"/>
</dbReference>
<reference evidence="3 4" key="1">
    <citation type="submission" date="2020-07" db="EMBL/GenBank/DDBJ databases">
        <title>Streptomyces isolated from Indian soil.</title>
        <authorList>
            <person name="Mandal S."/>
            <person name="Maiti P.K."/>
        </authorList>
    </citation>
    <scope>NUCLEOTIDE SEQUENCE [LARGE SCALE GENOMIC DNA]</scope>
    <source>
        <strain evidence="3 4">PSKA28</strain>
    </source>
</reference>
<dbReference type="InterPro" id="IPR001932">
    <property type="entry name" value="PPM-type_phosphatase-like_dom"/>
</dbReference>
<dbReference type="InterPro" id="IPR036457">
    <property type="entry name" value="PPM-type-like_dom_sf"/>
</dbReference>
<dbReference type="AlphaFoldDB" id="A0A7W0DUA3"/>
<evidence type="ECO:0000313" key="4">
    <source>
        <dbReference type="Proteomes" id="UP000545761"/>
    </source>
</evidence>
<dbReference type="PANTHER" id="PTHR43156:SF2">
    <property type="entry name" value="STAGE II SPORULATION PROTEIN E"/>
    <property type="match status" value="1"/>
</dbReference>
<dbReference type="Proteomes" id="UP000545761">
    <property type="component" value="Unassembled WGS sequence"/>
</dbReference>
<dbReference type="SUPFAM" id="SSF81606">
    <property type="entry name" value="PP2C-like"/>
    <property type="match status" value="1"/>
</dbReference>
<feature type="domain" description="PPM-type phosphatase" evidence="2">
    <location>
        <begin position="62"/>
        <end position="273"/>
    </location>
</feature>
<comment type="caution">
    <text evidence="3">The sequence shown here is derived from an EMBL/GenBank/DDBJ whole genome shotgun (WGS) entry which is preliminary data.</text>
</comment>